<dbReference type="Gene3D" id="3.40.462.20">
    <property type="match status" value="1"/>
</dbReference>
<feature type="domain" description="FAD-binding PCMH-type" evidence="7">
    <location>
        <begin position="91"/>
        <end position="263"/>
    </location>
</feature>
<organism evidence="8 9">
    <name type="scientific">Chlorella sorokiniana</name>
    <name type="common">Freshwater green alga</name>
    <dbReference type="NCBI Taxonomy" id="3076"/>
    <lineage>
        <taxon>Eukaryota</taxon>
        <taxon>Viridiplantae</taxon>
        <taxon>Chlorophyta</taxon>
        <taxon>core chlorophytes</taxon>
        <taxon>Trebouxiophyceae</taxon>
        <taxon>Chlorellales</taxon>
        <taxon>Chlorellaceae</taxon>
        <taxon>Chlorella clade</taxon>
        <taxon>Chlorella</taxon>
    </lineage>
</organism>
<keyword evidence="3" id="KW-0285">Flavoprotein</keyword>
<evidence type="ECO:0000313" key="8">
    <source>
        <dbReference type="EMBL" id="PRW51004.1"/>
    </source>
</evidence>
<dbReference type="STRING" id="3076.A0A2P6TNU8"/>
<gene>
    <name evidence="8" type="ORF">C2E21_5512</name>
</gene>
<evidence type="ECO:0000256" key="2">
    <source>
        <dbReference type="ARBA" id="ARBA00005466"/>
    </source>
</evidence>
<dbReference type="PANTHER" id="PTHR42973:SF39">
    <property type="entry name" value="FAD-BINDING PCMH-TYPE DOMAIN-CONTAINING PROTEIN"/>
    <property type="match status" value="1"/>
</dbReference>
<comment type="similarity">
    <text evidence="2">Belongs to the oxygen-dependent FAD-linked oxidoreductase family.</text>
</comment>
<dbReference type="OrthoDB" id="507682at2759"/>
<proteinExistence type="inferred from homology"/>
<dbReference type="InterPro" id="IPR036318">
    <property type="entry name" value="FAD-bd_PCMH-like_sf"/>
</dbReference>
<dbReference type="PROSITE" id="PS00862">
    <property type="entry name" value="OX2_COVAL_FAD"/>
    <property type="match status" value="1"/>
</dbReference>
<sequence length="552" mass="59947">MAALFPLLLLLLAQCCSPSAALRLPRRHGSGLAAGRLLLAAPGNDAFAQLNATQADVKQLTNSLGGSAVLLGDPEYDKARNFTNLINLMHNDQAPALVVYAASEDDVASAVRFAAQRRLPLCVRSGGHDSTGASICDKGVVVDISQMNQIKVDAKNEQAVLGAGVRFREFIEALAAEGYAALTGDCPTVGISGFSLGGGWGKLTKSKGLGIDNVLEYRVVLPDGRTVVANETGEYSDLFWALRGGGHQNFGVVTGLKYRIFPQDQLLIYNATWDAAADPQRAAEVLHKWQESYLNKEPLELSFYPHFYAERESGKQEVVLYGMYTDMSGGTKAAEKRLRALLEPLEALQPEQSSITAISPTEMPGVTDGLESTIVAAMPPPGQQPELWELKLGQYTNRSLSLAEYRSLIDGWSTWPQYPAGYDGPAFTYAYFESVEGAAAARPPNATAYVHRTVGFDVVTDAFFMAVPGAEQATQAWLDDLYGKRWAPLLSGRAYQNYPSDAYLDAQQPYKAQEMYFGDNLCRLVAVKNKYDPTGVFRPAQGVPLSYPDCPK</sequence>
<evidence type="ECO:0000256" key="1">
    <source>
        <dbReference type="ARBA" id="ARBA00001974"/>
    </source>
</evidence>
<dbReference type="InterPro" id="IPR016166">
    <property type="entry name" value="FAD-bd_PCMH"/>
</dbReference>
<dbReference type="Pfam" id="PF08031">
    <property type="entry name" value="BBE"/>
    <property type="match status" value="1"/>
</dbReference>
<dbReference type="InterPro" id="IPR050416">
    <property type="entry name" value="FAD-linked_Oxidoreductase"/>
</dbReference>
<dbReference type="EMBL" id="LHPG02000010">
    <property type="protein sequence ID" value="PRW51004.1"/>
    <property type="molecule type" value="Genomic_DNA"/>
</dbReference>
<accession>A0A2P6TNU8</accession>
<evidence type="ECO:0000259" key="7">
    <source>
        <dbReference type="PROSITE" id="PS51387"/>
    </source>
</evidence>
<dbReference type="SUPFAM" id="SSF56176">
    <property type="entry name" value="FAD-binding/transporter-associated domain-like"/>
    <property type="match status" value="1"/>
</dbReference>
<dbReference type="GO" id="GO:0016491">
    <property type="term" value="F:oxidoreductase activity"/>
    <property type="evidence" value="ECO:0007669"/>
    <property type="project" value="UniProtKB-KW"/>
</dbReference>
<reference evidence="8 9" key="1">
    <citation type="journal article" date="2018" name="Plant J.">
        <title>Genome sequences of Chlorella sorokiniana UTEX 1602 and Micractinium conductrix SAG 241.80: implications to maltose excretion by a green alga.</title>
        <authorList>
            <person name="Arriola M.B."/>
            <person name="Velmurugan N."/>
            <person name="Zhang Y."/>
            <person name="Plunkett M.H."/>
            <person name="Hondzo H."/>
            <person name="Barney B.M."/>
        </authorList>
    </citation>
    <scope>NUCLEOTIDE SEQUENCE [LARGE SCALE GENOMIC DNA]</scope>
    <source>
        <strain evidence="9">UTEX 1602</strain>
    </source>
</reference>
<keyword evidence="6" id="KW-0732">Signal</keyword>
<dbReference type="InterPro" id="IPR006094">
    <property type="entry name" value="Oxid_FAD_bind_N"/>
</dbReference>
<evidence type="ECO:0000256" key="5">
    <source>
        <dbReference type="ARBA" id="ARBA00023002"/>
    </source>
</evidence>
<dbReference type="AlphaFoldDB" id="A0A2P6TNU8"/>
<evidence type="ECO:0000256" key="6">
    <source>
        <dbReference type="SAM" id="SignalP"/>
    </source>
</evidence>
<dbReference type="Gene3D" id="3.30.465.10">
    <property type="match status" value="1"/>
</dbReference>
<dbReference type="PANTHER" id="PTHR42973">
    <property type="entry name" value="BINDING OXIDOREDUCTASE, PUTATIVE (AFU_ORTHOLOGUE AFUA_1G17690)-RELATED"/>
    <property type="match status" value="1"/>
</dbReference>
<dbReference type="PROSITE" id="PS51387">
    <property type="entry name" value="FAD_PCMH"/>
    <property type="match status" value="1"/>
</dbReference>
<evidence type="ECO:0000256" key="3">
    <source>
        <dbReference type="ARBA" id="ARBA00022630"/>
    </source>
</evidence>
<keyword evidence="9" id="KW-1185">Reference proteome</keyword>
<dbReference type="GO" id="GO:0071949">
    <property type="term" value="F:FAD binding"/>
    <property type="evidence" value="ECO:0007669"/>
    <property type="project" value="InterPro"/>
</dbReference>
<comment type="cofactor">
    <cofactor evidence="1">
        <name>FAD</name>
        <dbReference type="ChEBI" id="CHEBI:57692"/>
    </cofactor>
</comment>
<dbReference type="InterPro" id="IPR012951">
    <property type="entry name" value="BBE"/>
</dbReference>
<comment type="caution">
    <text evidence="8">The sequence shown here is derived from an EMBL/GenBank/DDBJ whole genome shotgun (WGS) entry which is preliminary data.</text>
</comment>
<evidence type="ECO:0000313" key="9">
    <source>
        <dbReference type="Proteomes" id="UP000239899"/>
    </source>
</evidence>
<dbReference type="Pfam" id="PF01565">
    <property type="entry name" value="FAD_binding_4"/>
    <property type="match status" value="1"/>
</dbReference>
<dbReference type="Proteomes" id="UP000239899">
    <property type="component" value="Unassembled WGS sequence"/>
</dbReference>
<feature type="chain" id="PRO_5015119645" evidence="6">
    <location>
        <begin position="22"/>
        <end position="552"/>
    </location>
</feature>
<evidence type="ECO:0000256" key="4">
    <source>
        <dbReference type="ARBA" id="ARBA00022827"/>
    </source>
</evidence>
<keyword evidence="4" id="KW-0274">FAD</keyword>
<keyword evidence="5" id="KW-0560">Oxidoreductase</keyword>
<dbReference type="InterPro" id="IPR006093">
    <property type="entry name" value="Oxy_OxRdtase_FAD_BS"/>
</dbReference>
<feature type="signal peptide" evidence="6">
    <location>
        <begin position="1"/>
        <end position="21"/>
    </location>
</feature>
<dbReference type="InterPro" id="IPR016169">
    <property type="entry name" value="FAD-bd_PCMH_sub2"/>
</dbReference>
<protein>
    <submittedName>
        <fullName evidence="8">FAD-linked oxidase</fullName>
    </submittedName>
</protein>
<name>A0A2P6TNU8_CHLSO</name>